<gene>
    <name evidence="5" type="ORF">ACFPME_14450</name>
</gene>
<keyword evidence="2" id="KW-0805">Transcription regulation</keyword>
<accession>A0ABW0JPR6</accession>
<keyword evidence="3" id="KW-0238">DNA-binding</keyword>
<evidence type="ECO:0000313" key="6">
    <source>
        <dbReference type="Proteomes" id="UP001596013"/>
    </source>
</evidence>
<dbReference type="Gene3D" id="1.10.10.10">
    <property type="entry name" value="Winged helix-like DNA-binding domain superfamily/Winged helix DNA-binding domain"/>
    <property type="match status" value="1"/>
</dbReference>
<dbReference type="Proteomes" id="UP001596013">
    <property type="component" value="Unassembled WGS sequence"/>
</dbReference>
<proteinExistence type="inferred from homology"/>
<dbReference type="InterPro" id="IPR036390">
    <property type="entry name" value="WH_DNA-bd_sf"/>
</dbReference>
<organism evidence="5 6">
    <name type="scientific">Rhodanobacter umsongensis</name>
    <dbReference type="NCBI Taxonomy" id="633153"/>
    <lineage>
        <taxon>Bacteria</taxon>
        <taxon>Pseudomonadati</taxon>
        <taxon>Pseudomonadota</taxon>
        <taxon>Gammaproteobacteria</taxon>
        <taxon>Lysobacterales</taxon>
        <taxon>Rhodanobacteraceae</taxon>
        <taxon>Rhodanobacter</taxon>
    </lineage>
</organism>
<comment type="similarity">
    <text evidence="1">Belongs to the BlaI transcriptional regulatory family.</text>
</comment>
<evidence type="ECO:0000256" key="2">
    <source>
        <dbReference type="ARBA" id="ARBA00023015"/>
    </source>
</evidence>
<dbReference type="InterPro" id="IPR036388">
    <property type="entry name" value="WH-like_DNA-bd_sf"/>
</dbReference>
<comment type="caution">
    <text evidence="5">The sequence shown here is derived from an EMBL/GenBank/DDBJ whole genome shotgun (WGS) entry which is preliminary data.</text>
</comment>
<evidence type="ECO:0000256" key="4">
    <source>
        <dbReference type="ARBA" id="ARBA00023163"/>
    </source>
</evidence>
<name>A0ABW0JPR6_9GAMM</name>
<reference evidence="6" key="1">
    <citation type="journal article" date="2019" name="Int. J. Syst. Evol. Microbiol.">
        <title>The Global Catalogue of Microorganisms (GCM) 10K type strain sequencing project: providing services to taxonomists for standard genome sequencing and annotation.</title>
        <authorList>
            <consortium name="The Broad Institute Genomics Platform"/>
            <consortium name="The Broad Institute Genome Sequencing Center for Infectious Disease"/>
            <person name="Wu L."/>
            <person name="Ma J."/>
        </authorList>
    </citation>
    <scope>NUCLEOTIDE SEQUENCE [LARGE SCALE GENOMIC DNA]</scope>
    <source>
        <strain evidence="6">JCM 17130</strain>
    </source>
</reference>
<dbReference type="SUPFAM" id="SSF46785">
    <property type="entry name" value="Winged helix' DNA-binding domain"/>
    <property type="match status" value="1"/>
</dbReference>
<evidence type="ECO:0000256" key="1">
    <source>
        <dbReference type="ARBA" id="ARBA00011046"/>
    </source>
</evidence>
<keyword evidence="4" id="KW-0804">Transcription</keyword>
<protein>
    <submittedName>
        <fullName evidence="5">BlaI/MecI/CopY family transcriptional regulator</fullName>
    </submittedName>
</protein>
<dbReference type="InterPro" id="IPR005650">
    <property type="entry name" value="BlaI_family"/>
</dbReference>
<evidence type="ECO:0000256" key="3">
    <source>
        <dbReference type="ARBA" id="ARBA00023125"/>
    </source>
</evidence>
<keyword evidence="6" id="KW-1185">Reference proteome</keyword>
<evidence type="ECO:0000313" key="5">
    <source>
        <dbReference type="EMBL" id="MFC5437760.1"/>
    </source>
</evidence>
<dbReference type="RefSeq" id="WP_377306354.1">
    <property type="nucleotide sequence ID" value="NZ_JBHSMK010000009.1"/>
</dbReference>
<dbReference type="Pfam" id="PF03965">
    <property type="entry name" value="Penicillinase_R"/>
    <property type="match status" value="1"/>
</dbReference>
<sequence length="117" mass="13090">MAILRVLWSRAAPTTVHEVHDELLRSKDTAYTTVLKMLTIMTEKGLVRRDESERSHRFVPAHPEPVVQSSLLKDLTRRAFGGSALKLVQRALDDDTASSEDLDAIAKLIAKAKAKRK</sequence>
<dbReference type="EMBL" id="JBHSMK010000009">
    <property type="protein sequence ID" value="MFC5437760.1"/>
    <property type="molecule type" value="Genomic_DNA"/>
</dbReference>